<keyword evidence="3" id="KW-1185">Reference proteome</keyword>
<dbReference type="Gene3D" id="1.10.238.10">
    <property type="entry name" value="EF-hand"/>
    <property type="match status" value="1"/>
</dbReference>
<proteinExistence type="predicted"/>
<reference evidence="2 3" key="1">
    <citation type="submission" date="2020-08" db="EMBL/GenBank/DDBJ databases">
        <title>Genomic Encyclopedia of Type Strains, Phase IV (KMG-IV): sequencing the most valuable type-strain genomes for metagenomic binning, comparative biology and taxonomic classification.</title>
        <authorList>
            <person name="Goeker M."/>
        </authorList>
    </citation>
    <scope>NUCLEOTIDE SEQUENCE [LARGE SCALE GENOMIC DNA]</scope>
    <source>
        <strain evidence="2 3">DSM 27057</strain>
    </source>
</reference>
<organism evidence="2 3">
    <name type="scientific">Novosphingobium sediminicola</name>
    <dbReference type="NCBI Taxonomy" id="563162"/>
    <lineage>
        <taxon>Bacteria</taxon>
        <taxon>Pseudomonadati</taxon>
        <taxon>Pseudomonadota</taxon>
        <taxon>Alphaproteobacteria</taxon>
        <taxon>Sphingomonadales</taxon>
        <taxon>Sphingomonadaceae</taxon>
        <taxon>Novosphingobium</taxon>
    </lineage>
</organism>
<protein>
    <recommendedName>
        <fullName evidence="4">EF-hand domain-containing protein</fullName>
    </recommendedName>
</protein>
<evidence type="ECO:0008006" key="4">
    <source>
        <dbReference type="Google" id="ProtNLM"/>
    </source>
</evidence>
<dbReference type="InterPro" id="IPR011992">
    <property type="entry name" value="EF-hand-dom_pair"/>
</dbReference>
<dbReference type="AlphaFoldDB" id="A0A7W6G4D7"/>
<dbReference type="Proteomes" id="UP000548867">
    <property type="component" value="Unassembled WGS sequence"/>
</dbReference>
<accession>A0A7W6G4D7</accession>
<evidence type="ECO:0000313" key="2">
    <source>
        <dbReference type="EMBL" id="MBB3953141.1"/>
    </source>
</evidence>
<feature type="chain" id="PRO_5031234793" description="EF-hand domain-containing protein" evidence="1">
    <location>
        <begin position="23"/>
        <end position="100"/>
    </location>
</feature>
<name>A0A7W6G4D7_9SPHN</name>
<sequence length="100" mass="10321">MNIRFGLAAVVLALAGATQANAAAAGDTALAEILPHVPRDADGKVTREAFVAYMETAFDRADTAKSGQIDPTRLKRAGAARVCSPMFGPRYVPGASLTGC</sequence>
<keyword evidence="1" id="KW-0732">Signal</keyword>
<dbReference type="RefSeq" id="WP_183621583.1">
    <property type="nucleotide sequence ID" value="NZ_JACIDX010000001.1"/>
</dbReference>
<comment type="caution">
    <text evidence="2">The sequence shown here is derived from an EMBL/GenBank/DDBJ whole genome shotgun (WGS) entry which is preliminary data.</text>
</comment>
<evidence type="ECO:0000313" key="3">
    <source>
        <dbReference type="Proteomes" id="UP000548867"/>
    </source>
</evidence>
<feature type="signal peptide" evidence="1">
    <location>
        <begin position="1"/>
        <end position="22"/>
    </location>
</feature>
<dbReference type="SUPFAM" id="SSF47473">
    <property type="entry name" value="EF-hand"/>
    <property type="match status" value="1"/>
</dbReference>
<dbReference type="EMBL" id="JACIDX010000001">
    <property type="protein sequence ID" value="MBB3953141.1"/>
    <property type="molecule type" value="Genomic_DNA"/>
</dbReference>
<gene>
    <name evidence="2" type="ORF">GGR38_000053</name>
</gene>
<evidence type="ECO:0000256" key="1">
    <source>
        <dbReference type="SAM" id="SignalP"/>
    </source>
</evidence>